<dbReference type="SUPFAM" id="SSF46767">
    <property type="entry name" value="Methylated DNA-protein cysteine methyltransferase, C-terminal domain"/>
    <property type="match status" value="1"/>
</dbReference>
<evidence type="ECO:0000256" key="7">
    <source>
        <dbReference type="ARBA" id="ARBA00022763"/>
    </source>
</evidence>
<evidence type="ECO:0000256" key="4">
    <source>
        <dbReference type="ARBA" id="ARBA00015377"/>
    </source>
</evidence>
<reference evidence="13 14" key="1">
    <citation type="journal article" date="2010" name="Plant Cell">
        <title>The Chlorella variabilis NC64A genome reveals adaptation to photosymbiosis, coevolution with viruses, and cryptic sex.</title>
        <authorList>
            <person name="Blanc G."/>
            <person name="Duncan G."/>
            <person name="Agarkova I."/>
            <person name="Borodovsky M."/>
            <person name="Gurnon J."/>
            <person name="Kuo A."/>
            <person name="Lindquist E."/>
            <person name="Lucas S."/>
            <person name="Pangilinan J."/>
            <person name="Polle J."/>
            <person name="Salamov A."/>
            <person name="Terry A."/>
            <person name="Yamada T."/>
            <person name="Dunigan D.D."/>
            <person name="Grigoriev I.V."/>
            <person name="Claverie J.M."/>
            <person name="Van Etten J.L."/>
        </authorList>
    </citation>
    <scope>NUCLEOTIDE SEQUENCE [LARGE SCALE GENOMIC DNA]</scope>
    <source>
        <strain evidence="13 14">NC64A</strain>
    </source>
</reference>
<evidence type="ECO:0000256" key="3">
    <source>
        <dbReference type="ARBA" id="ARBA00011918"/>
    </source>
</evidence>
<dbReference type="Proteomes" id="UP000008141">
    <property type="component" value="Unassembled WGS sequence"/>
</dbReference>
<evidence type="ECO:0000259" key="12">
    <source>
        <dbReference type="Pfam" id="PF01035"/>
    </source>
</evidence>
<comment type="catalytic activity">
    <reaction evidence="11">
        <text>a 6-O-methyl-2'-deoxyguanosine in DNA + L-cysteinyl-[protein] = S-methyl-L-cysteinyl-[protein] + a 2'-deoxyguanosine in DNA</text>
        <dbReference type="Rhea" id="RHEA:24000"/>
        <dbReference type="Rhea" id="RHEA-COMP:10131"/>
        <dbReference type="Rhea" id="RHEA-COMP:10132"/>
        <dbReference type="Rhea" id="RHEA-COMP:11367"/>
        <dbReference type="Rhea" id="RHEA-COMP:11368"/>
        <dbReference type="ChEBI" id="CHEBI:29950"/>
        <dbReference type="ChEBI" id="CHEBI:82612"/>
        <dbReference type="ChEBI" id="CHEBI:85445"/>
        <dbReference type="ChEBI" id="CHEBI:85448"/>
        <dbReference type="EC" id="2.1.1.63"/>
    </reaction>
</comment>
<evidence type="ECO:0000313" key="13">
    <source>
        <dbReference type="EMBL" id="EFN53226.1"/>
    </source>
</evidence>
<dbReference type="STRING" id="554065.E1ZL91"/>
<feature type="non-terminal residue" evidence="13">
    <location>
        <position position="95"/>
    </location>
</feature>
<dbReference type="InterPro" id="IPR036388">
    <property type="entry name" value="WH-like_DNA-bd_sf"/>
</dbReference>
<gene>
    <name evidence="13" type="ORF">CHLNCDRAFT_13905</name>
</gene>
<evidence type="ECO:0000256" key="1">
    <source>
        <dbReference type="ARBA" id="ARBA00001286"/>
    </source>
</evidence>
<accession>E1ZL91</accession>
<evidence type="ECO:0000256" key="10">
    <source>
        <dbReference type="ARBA" id="ARBA00031621"/>
    </source>
</evidence>
<dbReference type="PANTHER" id="PTHR10815:SF13">
    <property type="entry name" value="METHYLATED-DNA--PROTEIN-CYSTEINE METHYLTRANSFERASE"/>
    <property type="match status" value="1"/>
</dbReference>
<dbReference type="InterPro" id="IPR014048">
    <property type="entry name" value="MethylDNA_cys_MeTrfase_DNA-bd"/>
</dbReference>
<dbReference type="RefSeq" id="XP_005845328.1">
    <property type="nucleotide sequence ID" value="XM_005845266.1"/>
</dbReference>
<dbReference type="GO" id="GO:0006281">
    <property type="term" value="P:DNA repair"/>
    <property type="evidence" value="ECO:0007669"/>
    <property type="project" value="UniProtKB-KW"/>
</dbReference>
<dbReference type="InParanoid" id="E1ZL91"/>
<keyword evidence="14" id="KW-1185">Reference proteome</keyword>
<proteinExistence type="inferred from homology"/>
<dbReference type="PROSITE" id="PS00374">
    <property type="entry name" value="MGMT"/>
    <property type="match status" value="1"/>
</dbReference>
<dbReference type="OrthoDB" id="1907495at2759"/>
<feature type="non-terminal residue" evidence="13">
    <location>
        <position position="1"/>
    </location>
</feature>
<keyword evidence="7" id="KW-0227">DNA damage</keyword>
<dbReference type="EMBL" id="GL433852">
    <property type="protein sequence ID" value="EFN53226.1"/>
    <property type="molecule type" value="Genomic_DNA"/>
</dbReference>
<evidence type="ECO:0000256" key="5">
    <source>
        <dbReference type="ARBA" id="ARBA00022603"/>
    </source>
</evidence>
<dbReference type="Gene3D" id="1.10.10.10">
    <property type="entry name" value="Winged helix-like DNA-binding domain superfamily/Winged helix DNA-binding domain"/>
    <property type="match status" value="1"/>
</dbReference>
<protein>
    <recommendedName>
        <fullName evidence="4">Methylated-DNA--protein-cysteine methyltransferase</fullName>
        <ecNumber evidence="3">2.1.1.63</ecNumber>
    </recommendedName>
    <alternativeName>
        <fullName evidence="9">6-O-methylguanine-DNA methyltransferase</fullName>
    </alternativeName>
    <alternativeName>
        <fullName evidence="10">O-6-methylguanine-DNA-alkyltransferase</fullName>
    </alternativeName>
</protein>
<evidence type="ECO:0000256" key="8">
    <source>
        <dbReference type="ARBA" id="ARBA00023204"/>
    </source>
</evidence>
<dbReference type="InterPro" id="IPR001497">
    <property type="entry name" value="MethylDNA_cys_MeTrfase_AS"/>
</dbReference>
<dbReference type="eggNOG" id="ENOG502S8GR">
    <property type="taxonomic scope" value="Eukaryota"/>
</dbReference>
<evidence type="ECO:0000256" key="11">
    <source>
        <dbReference type="ARBA" id="ARBA00049348"/>
    </source>
</evidence>
<feature type="domain" description="Methylated-DNA-[protein]-cysteine S-methyltransferase DNA binding" evidence="12">
    <location>
        <begin position="2"/>
        <end position="87"/>
    </location>
</feature>
<sequence>TPFEARLYAVCKCIPAGRVSTYGALAEVLHSAPRACGQALRRNPFAPAVPCHRVIAASLNLGGFNGSWGAACASVQKKRRLLAEEGVAFDDAGRL</sequence>
<dbReference type="PANTHER" id="PTHR10815">
    <property type="entry name" value="METHYLATED-DNA--PROTEIN-CYSTEINE METHYLTRANSFERASE"/>
    <property type="match status" value="1"/>
</dbReference>
<evidence type="ECO:0000256" key="9">
    <source>
        <dbReference type="ARBA" id="ARBA00030795"/>
    </source>
</evidence>
<dbReference type="GO" id="GO:0003908">
    <property type="term" value="F:methylated-DNA-[protein]-cysteine S-methyltransferase activity"/>
    <property type="evidence" value="ECO:0007669"/>
    <property type="project" value="UniProtKB-EC"/>
</dbReference>
<comment type="similarity">
    <text evidence="2">Belongs to the MGMT family.</text>
</comment>
<dbReference type="KEGG" id="cvr:CHLNCDRAFT_13905"/>
<evidence type="ECO:0000256" key="2">
    <source>
        <dbReference type="ARBA" id="ARBA00008711"/>
    </source>
</evidence>
<keyword evidence="5" id="KW-0489">Methyltransferase</keyword>
<dbReference type="AlphaFoldDB" id="E1ZL91"/>
<dbReference type="EC" id="2.1.1.63" evidence="3"/>
<keyword evidence="6" id="KW-0808">Transferase</keyword>
<dbReference type="NCBIfam" id="TIGR00589">
    <property type="entry name" value="ogt"/>
    <property type="match status" value="1"/>
</dbReference>
<dbReference type="GeneID" id="17352667"/>
<keyword evidence="8" id="KW-0234">DNA repair</keyword>
<dbReference type="Pfam" id="PF01035">
    <property type="entry name" value="DNA_binding_1"/>
    <property type="match status" value="1"/>
</dbReference>
<dbReference type="CDD" id="cd06445">
    <property type="entry name" value="ATase"/>
    <property type="match status" value="1"/>
</dbReference>
<evidence type="ECO:0000256" key="6">
    <source>
        <dbReference type="ARBA" id="ARBA00022679"/>
    </source>
</evidence>
<comment type="catalytic activity">
    <reaction evidence="1">
        <text>a 4-O-methyl-thymidine in DNA + L-cysteinyl-[protein] = a thymidine in DNA + S-methyl-L-cysteinyl-[protein]</text>
        <dbReference type="Rhea" id="RHEA:53428"/>
        <dbReference type="Rhea" id="RHEA-COMP:10131"/>
        <dbReference type="Rhea" id="RHEA-COMP:10132"/>
        <dbReference type="Rhea" id="RHEA-COMP:13555"/>
        <dbReference type="Rhea" id="RHEA-COMP:13556"/>
        <dbReference type="ChEBI" id="CHEBI:29950"/>
        <dbReference type="ChEBI" id="CHEBI:82612"/>
        <dbReference type="ChEBI" id="CHEBI:137386"/>
        <dbReference type="ChEBI" id="CHEBI:137387"/>
        <dbReference type="EC" id="2.1.1.63"/>
    </reaction>
</comment>
<evidence type="ECO:0000313" key="14">
    <source>
        <dbReference type="Proteomes" id="UP000008141"/>
    </source>
</evidence>
<name>E1ZL91_CHLVA</name>
<dbReference type="InterPro" id="IPR036217">
    <property type="entry name" value="MethylDNA_cys_MeTrfase_DNAb"/>
</dbReference>
<organism evidence="14">
    <name type="scientific">Chlorella variabilis</name>
    <name type="common">Green alga</name>
    <dbReference type="NCBI Taxonomy" id="554065"/>
    <lineage>
        <taxon>Eukaryota</taxon>
        <taxon>Viridiplantae</taxon>
        <taxon>Chlorophyta</taxon>
        <taxon>core chlorophytes</taxon>
        <taxon>Trebouxiophyceae</taxon>
        <taxon>Chlorellales</taxon>
        <taxon>Chlorellaceae</taxon>
        <taxon>Chlorella clade</taxon>
        <taxon>Chlorella</taxon>
    </lineage>
</organism>
<dbReference type="GO" id="GO:0032259">
    <property type="term" value="P:methylation"/>
    <property type="evidence" value="ECO:0007669"/>
    <property type="project" value="UniProtKB-KW"/>
</dbReference>